<organism evidence="2 3">
    <name type="scientific">Galemys pyrenaicus</name>
    <name type="common">Iberian desman</name>
    <name type="synonym">Pyrenean desman</name>
    <dbReference type="NCBI Taxonomy" id="202257"/>
    <lineage>
        <taxon>Eukaryota</taxon>
        <taxon>Metazoa</taxon>
        <taxon>Chordata</taxon>
        <taxon>Craniata</taxon>
        <taxon>Vertebrata</taxon>
        <taxon>Euteleostomi</taxon>
        <taxon>Mammalia</taxon>
        <taxon>Eutheria</taxon>
        <taxon>Laurasiatheria</taxon>
        <taxon>Eulipotyphla</taxon>
        <taxon>Talpidae</taxon>
        <taxon>Galemys</taxon>
    </lineage>
</organism>
<feature type="region of interest" description="Disordered" evidence="1">
    <location>
        <begin position="62"/>
        <end position="91"/>
    </location>
</feature>
<dbReference type="EMBL" id="JAGFMF010011808">
    <property type="protein sequence ID" value="KAG8511916.1"/>
    <property type="molecule type" value="Genomic_DNA"/>
</dbReference>
<feature type="region of interest" description="Disordered" evidence="1">
    <location>
        <begin position="163"/>
        <end position="198"/>
    </location>
</feature>
<reference evidence="2" key="1">
    <citation type="journal article" date="2021" name="Evol. Appl.">
        <title>The genome of the Pyrenean desman and the effects of bottlenecks and inbreeding on the genomic landscape of an endangered species.</title>
        <authorList>
            <person name="Escoda L."/>
            <person name="Castresana J."/>
        </authorList>
    </citation>
    <scope>NUCLEOTIDE SEQUENCE</scope>
    <source>
        <strain evidence="2">IBE-C5619</strain>
    </source>
</reference>
<sequence length="275" mass="29278">MLGVLMNEISEAKKEETLLDLDFDPFKPEAAPITPGTEADVAAGILVSAAEGAPVEEAELEKAALPAGEGASAEEAKVDTETTEVVDSDQPQLEDTEAVVPQASVLVHVHGGSAELGPELELCLLGSGDEKVIPSVVIEPAFNNEGEGEHEITIGVESKEVTDDTAFPSKTPELASEQKAGEAPQLAPSMQSASEASQEMPPGFLYKVTITNPNSNMRHWYYSPTGLYTALGTCGQLYDQVCIRTQADSGPMWDKRTLWSSITQGILCVPNNRHD</sequence>
<dbReference type="OrthoDB" id="446293at2759"/>
<keyword evidence="3" id="KW-1185">Reference proteome</keyword>
<dbReference type="AlphaFoldDB" id="A0A8J5ZYN9"/>
<feature type="compositionally biased region" description="Acidic residues" evidence="1">
    <location>
        <begin position="81"/>
        <end position="91"/>
    </location>
</feature>
<gene>
    <name evidence="2" type="ORF">J0S82_008449</name>
</gene>
<proteinExistence type="predicted"/>
<dbReference type="Proteomes" id="UP000700334">
    <property type="component" value="Unassembled WGS sequence"/>
</dbReference>
<comment type="caution">
    <text evidence="2">The sequence shown here is derived from an EMBL/GenBank/DDBJ whole genome shotgun (WGS) entry which is preliminary data.</text>
</comment>
<feature type="compositionally biased region" description="Polar residues" evidence="1">
    <location>
        <begin position="188"/>
        <end position="197"/>
    </location>
</feature>
<protein>
    <submittedName>
        <fullName evidence="2">Amphiphysin</fullName>
    </submittedName>
</protein>
<name>A0A8J5ZYN9_GALPY</name>
<accession>A0A8J5ZYN9</accession>
<evidence type="ECO:0000256" key="1">
    <source>
        <dbReference type="SAM" id="MobiDB-lite"/>
    </source>
</evidence>
<evidence type="ECO:0000313" key="3">
    <source>
        <dbReference type="Proteomes" id="UP000700334"/>
    </source>
</evidence>
<evidence type="ECO:0000313" key="2">
    <source>
        <dbReference type="EMBL" id="KAG8511916.1"/>
    </source>
</evidence>